<dbReference type="HOGENOM" id="CLU_182243_2_0_7"/>
<dbReference type="EMBL" id="AZHX01001907">
    <property type="protein sequence ID" value="ETW98819.1"/>
    <property type="molecule type" value="Genomic_DNA"/>
</dbReference>
<evidence type="ECO:0000313" key="2">
    <source>
        <dbReference type="Proteomes" id="UP000019140"/>
    </source>
</evidence>
<organism evidence="1 2">
    <name type="scientific">Candidatus Entotheonella gemina</name>
    <dbReference type="NCBI Taxonomy" id="1429439"/>
    <lineage>
        <taxon>Bacteria</taxon>
        <taxon>Pseudomonadati</taxon>
        <taxon>Nitrospinota/Tectimicrobiota group</taxon>
        <taxon>Candidatus Tectimicrobiota</taxon>
        <taxon>Candidatus Entotheonellia</taxon>
        <taxon>Candidatus Entotheonellales</taxon>
        <taxon>Candidatus Entotheonellaceae</taxon>
        <taxon>Candidatus Entotheonella</taxon>
    </lineage>
</organism>
<protein>
    <submittedName>
        <fullName evidence="1">Uncharacterized protein</fullName>
    </submittedName>
</protein>
<accession>W4LLQ1</accession>
<keyword evidence="2" id="KW-1185">Reference proteome</keyword>
<reference evidence="1 2" key="1">
    <citation type="journal article" date="2014" name="Nature">
        <title>An environmental bacterial taxon with a large and distinct metabolic repertoire.</title>
        <authorList>
            <person name="Wilson M.C."/>
            <person name="Mori T."/>
            <person name="Ruckert C."/>
            <person name="Uria A.R."/>
            <person name="Helf M.J."/>
            <person name="Takada K."/>
            <person name="Gernert C."/>
            <person name="Steffens U.A."/>
            <person name="Heycke N."/>
            <person name="Schmitt S."/>
            <person name="Rinke C."/>
            <person name="Helfrich E.J."/>
            <person name="Brachmann A.O."/>
            <person name="Gurgui C."/>
            <person name="Wakimoto T."/>
            <person name="Kracht M."/>
            <person name="Crusemann M."/>
            <person name="Hentschel U."/>
            <person name="Abe I."/>
            <person name="Matsunaga S."/>
            <person name="Kalinowski J."/>
            <person name="Takeyama H."/>
            <person name="Piel J."/>
        </authorList>
    </citation>
    <scope>NUCLEOTIDE SEQUENCE [LARGE SCALE GENOMIC DNA]</scope>
    <source>
        <strain evidence="2">TSY2</strain>
    </source>
</reference>
<dbReference type="Proteomes" id="UP000019140">
    <property type="component" value="Unassembled WGS sequence"/>
</dbReference>
<comment type="caution">
    <text evidence="1">The sequence shown here is derived from an EMBL/GenBank/DDBJ whole genome shotgun (WGS) entry which is preliminary data.</text>
</comment>
<proteinExistence type="predicted"/>
<evidence type="ECO:0000313" key="1">
    <source>
        <dbReference type="EMBL" id="ETW98819.1"/>
    </source>
</evidence>
<gene>
    <name evidence="1" type="ORF">ETSY2_42155</name>
</gene>
<sequence length="67" mass="7726">MSLTELIPLVRALSHKEKVRFFDILKAELTTEDTIAPLENDKTYPVWTLYEAFGAARELMKALQETQ</sequence>
<name>W4LLQ1_9BACT</name>
<dbReference type="AlphaFoldDB" id="W4LLQ1"/>